<keyword evidence="5" id="KW-1185">Reference proteome</keyword>
<organism evidence="4 5">
    <name type="scientific">Paramecium pentaurelia</name>
    <dbReference type="NCBI Taxonomy" id="43138"/>
    <lineage>
        <taxon>Eukaryota</taxon>
        <taxon>Sar</taxon>
        <taxon>Alveolata</taxon>
        <taxon>Ciliophora</taxon>
        <taxon>Intramacronucleata</taxon>
        <taxon>Oligohymenophorea</taxon>
        <taxon>Peniculida</taxon>
        <taxon>Parameciidae</taxon>
        <taxon>Paramecium</taxon>
    </lineage>
</organism>
<proteinExistence type="predicted"/>
<evidence type="ECO:0000313" key="4">
    <source>
        <dbReference type="EMBL" id="CAD8182594.1"/>
    </source>
</evidence>
<dbReference type="InterPro" id="IPR019734">
    <property type="entry name" value="TPR_rpt"/>
</dbReference>
<dbReference type="PROSITE" id="PS50005">
    <property type="entry name" value="TPR"/>
    <property type="match status" value="1"/>
</dbReference>
<evidence type="ECO:0000313" key="5">
    <source>
        <dbReference type="Proteomes" id="UP000689195"/>
    </source>
</evidence>
<dbReference type="EMBL" id="CAJJDO010000079">
    <property type="protein sequence ID" value="CAD8182594.1"/>
    <property type="molecule type" value="Genomic_DNA"/>
</dbReference>
<dbReference type="Proteomes" id="UP000689195">
    <property type="component" value="Unassembled WGS sequence"/>
</dbReference>
<dbReference type="Pfam" id="PF13181">
    <property type="entry name" value="TPR_8"/>
    <property type="match status" value="1"/>
</dbReference>
<dbReference type="AlphaFoldDB" id="A0A8S1VXX3"/>
<evidence type="ECO:0000256" key="3">
    <source>
        <dbReference type="PROSITE-ProRule" id="PRU00339"/>
    </source>
</evidence>
<sequence length="294" mass="34959">MILQSNSKLKCQQNNHLDEIDIVCYNQLCTEFRLNCFKYLKYGRIHHDHFKDVEKIITLITYIENKKQECDNFIDDLNKYVESVNQTFSLLKMGIRFKYSYQLFQIHEFWVNMRMQLFGQTKHQLQILKITYMRKVFAQEIKKKYQDAIICIGNALSINSKHINSLHQKGQFLRNLNKYQDAITWLDKALAIDLKYVNSLYAKECNTLVDKALAIDPKHVSSLHEKGECLRLLKRYKESIQFLLSINQKHTFSLMSTGDCLTDLKKYKEALICYEKSLKIDPNDQYVKKKKRKN</sequence>
<dbReference type="PANTHER" id="PTHR44943">
    <property type="entry name" value="CELLULOSE SYNTHASE OPERON PROTEIN C"/>
    <property type="match status" value="1"/>
</dbReference>
<evidence type="ECO:0008006" key="6">
    <source>
        <dbReference type="Google" id="ProtNLM"/>
    </source>
</evidence>
<accession>A0A8S1VXX3</accession>
<dbReference type="InterPro" id="IPR051685">
    <property type="entry name" value="Ycf3/AcsC/BcsC/TPR_MFPF"/>
</dbReference>
<dbReference type="SMART" id="SM00028">
    <property type="entry name" value="TPR"/>
    <property type="match status" value="4"/>
</dbReference>
<name>A0A8S1VXX3_9CILI</name>
<dbReference type="PANTHER" id="PTHR44943:SF4">
    <property type="entry name" value="TPR REPEAT-CONTAINING PROTEIN MJ0798"/>
    <property type="match status" value="1"/>
</dbReference>
<reference evidence="4" key="1">
    <citation type="submission" date="2021-01" db="EMBL/GenBank/DDBJ databases">
        <authorList>
            <consortium name="Genoscope - CEA"/>
            <person name="William W."/>
        </authorList>
    </citation>
    <scope>NUCLEOTIDE SEQUENCE</scope>
</reference>
<keyword evidence="2 3" id="KW-0802">TPR repeat</keyword>
<comment type="caution">
    <text evidence="4">The sequence shown here is derived from an EMBL/GenBank/DDBJ whole genome shotgun (WGS) entry which is preliminary data.</text>
</comment>
<evidence type="ECO:0000256" key="1">
    <source>
        <dbReference type="ARBA" id="ARBA00022737"/>
    </source>
</evidence>
<gene>
    <name evidence="4" type="ORF">PPENT_87.1.T0790015</name>
</gene>
<keyword evidence="1" id="KW-0677">Repeat</keyword>
<feature type="repeat" description="TPR" evidence="3">
    <location>
        <begin position="251"/>
        <end position="284"/>
    </location>
</feature>
<protein>
    <recommendedName>
        <fullName evidence="6">Tetratricopeptide repeat protein</fullName>
    </recommendedName>
</protein>
<evidence type="ECO:0000256" key="2">
    <source>
        <dbReference type="ARBA" id="ARBA00022803"/>
    </source>
</evidence>
<dbReference type="Pfam" id="PF12895">
    <property type="entry name" value="ANAPC3"/>
    <property type="match status" value="1"/>
</dbReference>